<keyword evidence="8" id="KW-1185">Reference proteome</keyword>
<keyword evidence="4" id="KW-0802">TPR repeat</keyword>
<dbReference type="EMBL" id="JBBKZU010000047">
    <property type="protein sequence ID" value="MEJ8816275.1"/>
    <property type="molecule type" value="Genomic_DNA"/>
</dbReference>
<keyword evidence="5" id="KW-0812">Transmembrane</keyword>
<name>A0ABU8VTA1_9BURK</name>
<dbReference type="InterPro" id="IPR051263">
    <property type="entry name" value="C-type_cytochrome_biogenesis"/>
</dbReference>
<gene>
    <name evidence="7" type="primary">ccmI</name>
    <name evidence="7" type="ORF">WKW77_34915</name>
</gene>
<evidence type="ECO:0000313" key="7">
    <source>
        <dbReference type="EMBL" id="MEJ8816275.1"/>
    </source>
</evidence>
<evidence type="ECO:0000259" key="6">
    <source>
        <dbReference type="Pfam" id="PF23914"/>
    </source>
</evidence>
<keyword evidence="2" id="KW-0677">Repeat</keyword>
<evidence type="ECO:0000256" key="3">
    <source>
        <dbReference type="ARBA" id="ARBA00022748"/>
    </source>
</evidence>
<organism evidence="7 8">
    <name type="scientific">Variovorax ureilyticus</name>
    <dbReference type="NCBI Taxonomy" id="1836198"/>
    <lineage>
        <taxon>Bacteria</taxon>
        <taxon>Pseudomonadati</taxon>
        <taxon>Pseudomonadota</taxon>
        <taxon>Betaproteobacteria</taxon>
        <taxon>Burkholderiales</taxon>
        <taxon>Comamonadaceae</taxon>
        <taxon>Variovorax</taxon>
    </lineage>
</organism>
<evidence type="ECO:0000256" key="2">
    <source>
        <dbReference type="ARBA" id="ARBA00022737"/>
    </source>
</evidence>
<accession>A0ABU8VTA1</accession>
<evidence type="ECO:0000256" key="1">
    <source>
        <dbReference type="ARBA" id="ARBA00004196"/>
    </source>
</evidence>
<proteinExistence type="predicted"/>
<protein>
    <submittedName>
        <fullName evidence="7">C-type cytochrome biogenesis protein CcmI</fullName>
    </submittedName>
</protein>
<evidence type="ECO:0000256" key="5">
    <source>
        <dbReference type="SAM" id="Phobius"/>
    </source>
</evidence>
<dbReference type="InterPro" id="IPR017560">
    <property type="entry name" value="Cyt_c_biogenesis_CcmI"/>
</dbReference>
<dbReference type="InterPro" id="IPR056413">
    <property type="entry name" value="TPR_CcmH_CycH"/>
</dbReference>
<feature type="transmembrane region" description="Helical" evidence="5">
    <location>
        <begin position="94"/>
        <end position="114"/>
    </location>
</feature>
<reference evidence="7 8" key="1">
    <citation type="submission" date="2024-03" db="EMBL/GenBank/DDBJ databases">
        <title>Novel species of the genus Variovorax.</title>
        <authorList>
            <person name="Liu Q."/>
            <person name="Xin Y.-H."/>
        </authorList>
    </citation>
    <scope>NUCLEOTIDE SEQUENCE [LARGE SCALE GENOMIC DNA]</scope>
    <source>
        <strain evidence="7 8">KACC 18899</strain>
    </source>
</reference>
<dbReference type="Proteomes" id="UP001365846">
    <property type="component" value="Unassembled WGS sequence"/>
</dbReference>
<dbReference type="PANTHER" id="PTHR47870:SF4">
    <property type="entry name" value="CYTOCHROME C-TYPE BIOGENESIS PROTEIN CYCH"/>
    <property type="match status" value="1"/>
</dbReference>
<dbReference type="RefSeq" id="WP_340361464.1">
    <property type="nucleotide sequence ID" value="NZ_JBBKZU010000047.1"/>
</dbReference>
<feature type="domain" description="Cytochrome c-type biogenesis protein H TPR" evidence="6">
    <location>
        <begin position="137"/>
        <end position="253"/>
    </location>
</feature>
<sequence length="253" mass="26639">MIVFWLLAAALIAVAMAGLLAPLLRAVRPPEPLQPDAAADLYRGQLDDLEADVRTGMLAPEHRREAREEVGRRLLDDAGSLKAAASLSHRPSPLLAAALLALLPSAAIVLYLHLGNPVALWQASDPGHGHDAAGAPSSAQIEGMVNQLAQRLRSEPDDLEGWVMLARSYAALERPGDAAMAYGKAVALAPDEAALRADYADVLASVDGGVLNGLALAQIQRALSLDPDHPKALALSASAAMERGDTQEALRQW</sequence>
<comment type="subcellular location">
    <subcellularLocation>
        <location evidence="1">Cell envelope</location>
    </subcellularLocation>
</comment>
<evidence type="ECO:0000256" key="4">
    <source>
        <dbReference type="ARBA" id="ARBA00022803"/>
    </source>
</evidence>
<evidence type="ECO:0000313" key="8">
    <source>
        <dbReference type="Proteomes" id="UP001365846"/>
    </source>
</evidence>
<feature type="non-terminal residue" evidence="7">
    <location>
        <position position="253"/>
    </location>
</feature>
<comment type="caution">
    <text evidence="7">The sequence shown here is derived from an EMBL/GenBank/DDBJ whole genome shotgun (WGS) entry which is preliminary data.</text>
</comment>
<keyword evidence="5" id="KW-0472">Membrane</keyword>
<dbReference type="InterPro" id="IPR011990">
    <property type="entry name" value="TPR-like_helical_dom_sf"/>
</dbReference>
<dbReference type="NCBIfam" id="TIGR03142">
    <property type="entry name" value="cytochro_ccmI"/>
    <property type="match status" value="1"/>
</dbReference>
<dbReference type="Gene3D" id="1.25.40.10">
    <property type="entry name" value="Tetratricopeptide repeat domain"/>
    <property type="match status" value="1"/>
</dbReference>
<dbReference type="Pfam" id="PF23914">
    <property type="entry name" value="TPR_CcmH_CycH"/>
    <property type="match status" value="1"/>
</dbReference>
<keyword evidence="5" id="KW-1133">Transmembrane helix</keyword>
<dbReference type="SUPFAM" id="SSF48452">
    <property type="entry name" value="TPR-like"/>
    <property type="match status" value="1"/>
</dbReference>
<keyword evidence="3" id="KW-0201">Cytochrome c-type biogenesis</keyword>
<dbReference type="PANTHER" id="PTHR47870">
    <property type="entry name" value="CYTOCHROME C-TYPE BIOGENESIS PROTEIN CCMH"/>
    <property type="match status" value="1"/>
</dbReference>